<keyword evidence="2" id="KW-1133">Transmembrane helix</keyword>
<evidence type="ECO:0000256" key="1">
    <source>
        <dbReference type="SAM" id="MobiDB-lite"/>
    </source>
</evidence>
<evidence type="ECO:0000313" key="4">
    <source>
        <dbReference type="Proteomes" id="UP000078546"/>
    </source>
</evidence>
<reference evidence="4" key="1">
    <citation type="submission" date="2016-05" db="EMBL/GenBank/DDBJ databases">
        <authorList>
            <person name="Naeem Raeece"/>
        </authorList>
    </citation>
    <scope>NUCLEOTIDE SEQUENCE [LARGE SCALE GENOMIC DNA]</scope>
</reference>
<dbReference type="Proteomes" id="UP000078546">
    <property type="component" value="Unassembled WGS sequence"/>
</dbReference>
<sequence length="259" mass="29315">MKQSIEVRIKCISKELNDKIRVLFLKNNDPGTENAKELNKCNNSVTSDNSKSNLFALTVYTFYKNVILKILVLVKLYTVVIIQLIFSYSVIQTMSSVSANNESEQVQDGSSDSGGITGFFSSSFSCLSGKDNSNCIQRIFLLMSLFGTFLSLIGGIFSLLYRFCSCFMCCRRKPRGRPGNEANNSNKQLELMKMQMQMQQQQMCNALMKSALTKRGEQNKGKKKGGKKKKNNDSSNETKKHRKKNLKDNIHVGYQKEQE</sequence>
<dbReference type="EMBL" id="FLQV01002068">
    <property type="protein sequence ID" value="SBT00687.1"/>
    <property type="molecule type" value="Genomic_DNA"/>
</dbReference>
<proteinExistence type="predicted"/>
<name>A0A1A8X7T7_PLAOA</name>
<keyword evidence="2" id="KW-0472">Membrane</keyword>
<feature type="compositionally biased region" description="Basic and acidic residues" evidence="1">
    <location>
        <begin position="246"/>
        <end position="259"/>
    </location>
</feature>
<feature type="transmembrane region" description="Helical" evidence="2">
    <location>
        <begin position="70"/>
        <end position="91"/>
    </location>
</feature>
<evidence type="ECO:0000313" key="3">
    <source>
        <dbReference type="EMBL" id="SBT00687.1"/>
    </source>
</evidence>
<gene>
    <name evidence="3" type="ORF">POVCU1_061710</name>
</gene>
<evidence type="ECO:0008006" key="5">
    <source>
        <dbReference type="Google" id="ProtNLM"/>
    </source>
</evidence>
<feature type="compositionally biased region" description="Basic residues" evidence="1">
    <location>
        <begin position="221"/>
        <end position="230"/>
    </location>
</feature>
<protein>
    <recommendedName>
        <fullName evidence="5">PIR Superfamily Protein</fullName>
    </recommendedName>
</protein>
<feature type="region of interest" description="Disordered" evidence="1">
    <location>
        <begin position="214"/>
        <end position="259"/>
    </location>
</feature>
<evidence type="ECO:0000256" key="2">
    <source>
        <dbReference type="SAM" id="Phobius"/>
    </source>
</evidence>
<accession>A0A1A8X7T7</accession>
<organism evidence="3 4">
    <name type="scientific">Plasmodium ovale curtisi</name>
    <dbReference type="NCBI Taxonomy" id="864141"/>
    <lineage>
        <taxon>Eukaryota</taxon>
        <taxon>Sar</taxon>
        <taxon>Alveolata</taxon>
        <taxon>Apicomplexa</taxon>
        <taxon>Aconoidasida</taxon>
        <taxon>Haemosporida</taxon>
        <taxon>Plasmodiidae</taxon>
        <taxon>Plasmodium</taxon>
        <taxon>Plasmodium (Plasmodium)</taxon>
    </lineage>
</organism>
<keyword evidence="2" id="KW-0812">Transmembrane</keyword>
<feature type="transmembrane region" description="Helical" evidence="2">
    <location>
        <begin position="139"/>
        <end position="163"/>
    </location>
</feature>
<dbReference type="AlphaFoldDB" id="A0A1A8X7T7"/>